<dbReference type="EMBL" id="HBER01059744">
    <property type="protein sequence ID" value="CAD8554546.1"/>
    <property type="molecule type" value="Transcribed_RNA"/>
</dbReference>
<evidence type="ECO:0000313" key="9">
    <source>
        <dbReference type="EMBL" id="CAD8554546.1"/>
    </source>
</evidence>
<comment type="pathway">
    <text evidence="1">tRNA modification; wybutosine-tRNA(Phe) biosynthesis.</text>
</comment>
<keyword evidence="3" id="KW-0489">Methyltransferase</keyword>
<dbReference type="GO" id="GO:0031591">
    <property type="term" value="P:wybutosine biosynthetic process"/>
    <property type="evidence" value="ECO:0007669"/>
    <property type="project" value="TreeGrafter"/>
</dbReference>
<keyword evidence="6" id="KW-0819">tRNA processing</keyword>
<gene>
    <name evidence="9" type="ORF">CLEP1334_LOCUS29837</name>
</gene>
<sequence>MLWPEGCGGWTTLRENGLSYSLDVTKSMYSSGNGTEKMRVGRFACSGETVVDLYAGIGYFTLPYLVHAAAAHVHACEWDADTLIALKHNLKANAVDARCTVHEGDNKASLAAFAGSAHRVNLGLIPSSEAGWPVALAALKPSGGWLHVHENVGSASGEEEAWCGHLLATLSQHAGTLGCRWQFRVEHVEHVKWYAPKVRHIVADIFVTPCPSVTSVGM</sequence>
<evidence type="ECO:0000256" key="3">
    <source>
        <dbReference type="ARBA" id="ARBA00022603"/>
    </source>
</evidence>
<keyword evidence="4" id="KW-0808">Transferase</keyword>
<evidence type="ECO:0000259" key="8">
    <source>
        <dbReference type="PROSITE" id="PS51684"/>
    </source>
</evidence>
<evidence type="ECO:0000256" key="4">
    <source>
        <dbReference type="ARBA" id="ARBA00022679"/>
    </source>
</evidence>
<dbReference type="GO" id="GO:0008175">
    <property type="term" value="F:tRNA methyltransferase activity"/>
    <property type="evidence" value="ECO:0007669"/>
    <property type="project" value="TreeGrafter"/>
</dbReference>
<dbReference type="FunFam" id="3.40.50.150:FF:000131">
    <property type="entry name" value="tRNA wybutosine-synthesizing protein 2/3/4"/>
    <property type="match status" value="1"/>
</dbReference>
<evidence type="ECO:0000256" key="2">
    <source>
        <dbReference type="ARBA" id="ARBA00012265"/>
    </source>
</evidence>
<dbReference type="InterPro" id="IPR030382">
    <property type="entry name" value="MeTrfase_TRM5/TYW2"/>
</dbReference>
<reference evidence="9" key="1">
    <citation type="submission" date="2021-01" db="EMBL/GenBank/DDBJ databases">
        <authorList>
            <person name="Corre E."/>
            <person name="Pelletier E."/>
            <person name="Niang G."/>
            <person name="Scheremetjew M."/>
            <person name="Finn R."/>
            <person name="Kale V."/>
            <person name="Holt S."/>
            <person name="Cochrane G."/>
            <person name="Meng A."/>
            <person name="Brown T."/>
            <person name="Cohen L."/>
        </authorList>
    </citation>
    <scope>NUCLEOTIDE SEQUENCE</scope>
    <source>
        <strain evidence="9">RCC1130</strain>
    </source>
</reference>
<feature type="domain" description="SAM-dependent methyltransferase TRM5/TYW2-type" evidence="8">
    <location>
        <begin position="1"/>
        <end position="209"/>
    </location>
</feature>
<evidence type="ECO:0000256" key="6">
    <source>
        <dbReference type="ARBA" id="ARBA00022694"/>
    </source>
</evidence>
<evidence type="ECO:0000256" key="1">
    <source>
        <dbReference type="ARBA" id="ARBA00004797"/>
    </source>
</evidence>
<dbReference type="GO" id="GO:0102522">
    <property type="term" value="F:tRNA 4-demethylwyosine alpha-amino-alpha-carboxypropyltransferase activity"/>
    <property type="evidence" value="ECO:0007669"/>
    <property type="project" value="UniProtKB-EC"/>
</dbReference>
<comment type="catalytic activity">
    <reaction evidence="7">
        <text>4-demethylwyosine(37) in tRNA(Phe) + S-adenosyl-L-methionine = 4-demethyl-7-[(3S)-3-amino-3-carboxypropyl]wyosine(37) in tRNA(Phe) + S-methyl-5'-thioadenosine + H(+)</text>
        <dbReference type="Rhea" id="RHEA:36355"/>
        <dbReference type="Rhea" id="RHEA-COMP:10164"/>
        <dbReference type="Rhea" id="RHEA-COMP:10378"/>
        <dbReference type="ChEBI" id="CHEBI:15378"/>
        <dbReference type="ChEBI" id="CHEBI:17509"/>
        <dbReference type="ChEBI" id="CHEBI:59789"/>
        <dbReference type="ChEBI" id="CHEBI:64315"/>
        <dbReference type="ChEBI" id="CHEBI:73550"/>
        <dbReference type="EC" id="2.5.1.114"/>
    </reaction>
</comment>
<dbReference type="EC" id="2.5.1.114" evidence="2"/>
<dbReference type="AlphaFoldDB" id="A0A7S0JKT7"/>
<dbReference type="InterPro" id="IPR056743">
    <property type="entry name" value="TRM5-TYW2-like_MTfase"/>
</dbReference>
<name>A0A7S0JKT7_9EUKA</name>
<protein>
    <recommendedName>
        <fullName evidence="2">tRNA(Phe) (4-demethylwyosine(37)-C(7)) aminocarboxypropyltransferase</fullName>
        <ecNumber evidence="2">2.5.1.114</ecNumber>
    </recommendedName>
</protein>
<dbReference type="PROSITE" id="PS51684">
    <property type="entry name" value="SAM_MT_TRM5_TYW2"/>
    <property type="match status" value="1"/>
</dbReference>
<dbReference type="PANTHER" id="PTHR23245">
    <property type="entry name" value="TRNA METHYLTRANSFERASE"/>
    <property type="match status" value="1"/>
</dbReference>
<accession>A0A7S0JKT7</accession>
<organism evidence="9">
    <name type="scientific">Calcidiscus leptoporus</name>
    <dbReference type="NCBI Taxonomy" id="127549"/>
    <lineage>
        <taxon>Eukaryota</taxon>
        <taxon>Haptista</taxon>
        <taxon>Haptophyta</taxon>
        <taxon>Prymnesiophyceae</taxon>
        <taxon>Coccolithales</taxon>
        <taxon>Calcidiscaceae</taxon>
        <taxon>Calcidiscus</taxon>
    </lineage>
</organism>
<evidence type="ECO:0000256" key="7">
    <source>
        <dbReference type="ARBA" id="ARBA00049400"/>
    </source>
</evidence>
<dbReference type="GO" id="GO:0030488">
    <property type="term" value="P:tRNA methylation"/>
    <property type="evidence" value="ECO:0007669"/>
    <property type="project" value="TreeGrafter"/>
</dbReference>
<dbReference type="Pfam" id="PF02475">
    <property type="entry name" value="TRM5-TYW2_MTfase"/>
    <property type="match status" value="1"/>
</dbReference>
<dbReference type="PANTHER" id="PTHR23245:SF25">
    <property type="entry name" value="TRNA WYBUTOSINE-SYNTHESIZING PROTEIN 2 HOMOLOG"/>
    <property type="match status" value="1"/>
</dbReference>
<dbReference type="SUPFAM" id="SSF53335">
    <property type="entry name" value="S-adenosyl-L-methionine-dependent methyltransferases"/>
    <property type="match status" value="1"/>
</dbReference>
<evidence type="ECO:0000256" key="5">
    <source>
        <dbReference type="ARBA" id="ARBA00022691"/>
    </source>
</evidence>
<dbReference type="Gene3D" id="3.40.50.150">
    <property type="entry name" value="Vaccinia Virus protein VP39"/>
    <property type="match status" value="1"/>
</dbReference>
<dbReference type="GO" id="GO:0005737">
    <property type="term" value="C:cytoplasm"/>
    <property type="evidence" value="ECO:0007669"/>
    <property type="project" value="TreeGrafter"/>
</dbReference>
<keyword evidence="5" id="KW-0949">S-adenosyl-L-methionine</keyword>
<dbReference type="InterPro" id="IPR029063">
    <property type="entry name" value="SAM-dependent_MTases_sf"/>
</dbReference>
<proteinExistence type="predicted"/>